<comment type="caution">
    <text evidence="2">The sequence shown here is derived from an EMBL/GenBank/DDBJ whole genome shotgun (WGS) entry which is preliminary data.</text>
</comment>
<dbReference type="OrthoDB" id="5672498at2"/>
<keyword evidence="3" id="KW-1185">Reference proteome</keyword>
<name>A0A3A1Y4G7_9GAMM</name>
<reference evidence="2 3" key="1">
    <citation type="submission" date="2017-08" db="EMBL/GenBank/DDBJ databases">
        <title>Reclassification of Bisgaard taxon 37 and 44.</title>
        <authorList>
            <person name="Christensen H."/>
        </authorList>
    </citation>
    <scope>NUCLEOTIDE SEQUENCE [LARGE SCALE GENOMIC DNA]</scope>
    <source>
        <strain evidence="2 3">B96_3</strain>
    </source>
</reference>
<evidence type="ECO:0000256" key="1">
    <source>
        <dbReference type="SAM" id="Coils"/>
    </source>
</evidence>
<gene>
    <name evidence="2" type="ORF">CKF54_03150</name>
</gene>
<protein>
    <submittedName>
        <fullName evidence="2">Uncharacterized protein</fullName>
    </submittedName>
</protein>
<proteinExistence type="predicted"/>
<feature type="coiled-coil region" evidence="1">
    <location>
        <begin position="111"/>
        <end position="138"/>
    </location>
</feature>
<evidence type="ECO:0000313" key="3">
    <source>
        <dbReference type="Proteomes" id="UP000265691"/>
    </source>
</evidence>
<dbReference type="RefSeq" id="WP_119524834.1">
    <property type="nucleotide sequence ID" value="NZ_NRHC01000037.1"/>
</dbReference>
<dbReference type="EMBL" id="NRHC01000037">
    <property type="protein sequence ID" value="RIY33202.1"/>
    <property type="molecule type" value="Genomic_DNA"/>
</dbReference>
<keyword evidence="1" id="KW-0175">Coiled coil</keyword>
<evidence type="ECO:0000313" key="2">
    <source>
        <dbReference type="EMBL" id="RIY33202.1"/>
    </source>
</evidence>
<organism evidence="2 3">
    <name type="scientific">Psittacicella hinzii</name>
    <dbReference type="NCBI Taxonomy" id="2028575"/>
    <lineage>
        <taxon>Bacteria</taxon>
        <taxon>Pseudomonadati</taxon>
        <taxon>Pseudomonadota</taxon>
        <taxon>Gammaproteobacteria</taxon>
        <taxon>Pasteurellales</taxon>
        <taxon>Psittacicellaceae</taxon>
        <taxon>Psittacicella</taxon>
    </lineage>
</organism>
<sequence length="373" mass="43722">MKVVFIDNLQFTCPSIKQELQHLFSKEWLEDIYLQEIKEKLLEINIPYIDANKIISLADYQNIPYKKEPDFYSQEIKDNDILRSKYFYKLFQILGEAKGKQWLDSSFADLKKEENAIYQTLSKKKDNLKESKEVLEQIYLNTLSDLDLLARKDEWVLLLDKHAILNPEFFENLKRFTKYKITPDVICLSEPTHEQALTNFLVDLAQDQQAEAKSDLDELYRHTAEHLNKGNKIADLCKIIFEPKYRPEFDYKFAYAFYTKPLNSYFFVKRYDSSFATSAFLIRLSTMQTVGKKATLDRLANDIFTLALGNSTPDIAFVRPSWALAPNLEANLVKLPQNPIFRYFDSKARGFTSYFRQLRLTASLDSDNFDNLK</sequence>
<dbReference type="AlphaFoldDB" id="A0A3A1Y4G7"/>
<dbReference type="Proteomes" id="UP000265691">
    <property type="component" value="Unassembled WGS sequence"/>
</dbReference>
<accession>A0A3A1Y4G7</accession>